<protein>
    <submittedName>
        <fullName evidence="1">Uncharacterized protein</fullName>
    </submittedName>
</protein>
<comment type="caution">
    <text evidence="1">The sequence shown here is derived from an EMBL/GenBank/DDBJ whole genome shotgun (WGS) entry which is preliminary data.</text>
</comment>
<evidence type="ECO:0000313" key="2">
    <source>
        <dbReference type="Proteomes" id="UP001139450"/>
    </source>
</evidence>
<sequence>MIDPEVVLERIVVNPNDKYPSYLGAPSIMHQ</sequence>
<evidence type="ECO:0000313" key="1">
    <source>
        <dbReference type="EMBL" id="MCJ8211336.1"/>
    </source>
</evidence>
<name>A0A9X2BAF8_9SPHI</name>
<dbReference type="AlphaFoldDB" id="A0A9X2BAF8"/>
<keyword evidence="2" id="KW-1185">Reference proteome</keyword>
<organism evidence="1 2">
    <name type="scientific">Mucilaginibacter straminoryzae</name>
    <dbReference type="NCBI Taxonomy" id="2932774"/>
    <lineage>
        <taxon>Bacteria</taxon>
        <taxon>Pseudomonadati</taxon>
        <taxon>Bacteroidota</taxon>
        <taxon>Sphingobacteriia</taxon>
        <taxon>Sphingobacteriales</taxon>
        <taxon>Sphingobacteriaceae</taxon>
        <taxon>Mucilaginibacter</taxon>
    </lineage>
</organism>
<gene>
    <name evidence="1" type="ORF">MUY27_16580</name>
</gene>
<reference evidence="1" key="1">
    <citation type="submission" date="2022-04" db="EMBL/GenBank/DDBJ databases">
        <title>Mucilaginibacter sp. RS28 isolated from freshwater.</title>
        <authorList>
            <person name="Ko S.-R."/>
        </authorList>
    </citation>
    <scope>NUCLEOTIDE SEQUENCE</scope>
    <source>
        <strain evidence="1">RS28</strain>
    </source>
</reference>
<dbReference type="EMBL" id="JALJEJ010000009">
    <property type="protein sequence ID" value="MCJ8211336.1"/>
    <property type="molecule type" value="Genomic_DNA"/>
</dbReference>
<accession>A0A9X2BAF8</accession>
<dbReference type="Proteomes" id="UP001139450">
    <property type="component" value="Unassembled WGS sequence"/>
</dbReference>
<proteinExistence type="predicted"/>